<dbReference type="InterPro" id="IPR028082">
    <property type="entry name" value="Peripla_BP_I"/>
</dbReference>
<keyword evidence="2 3" id="KW-0732">Signal</keyword>
<evidence type="ECO:0000259" key="4">
    <source>
        <dbReference type="Pfam" id="PF13458"/>
    </source>
</evidence>
<gene>
    <name evidence="5" type="ORF">ACFFLM_12755</name>
</gene>
<organism evidence="5 6">
    <name type="scientific">Deinococcus oregonensis</name>
    <dbReference type="NCBI Taxonomy" id="1805970"/>
    <lineage>
        <taxon>Bacteria</taxon>
        <taxon>Thermotogati</taxon>
        <taxon>Deinococcota</taxon>
        <taxon>Deinococci</taxon>
        <taxon>Deinococcales</taxon>
        <taxon>Deinococcaceae</taxon>
        <taxon>Deinococcus</taxon>
    </lineage>
</organism>
<dbReference type="Proteomes" id="UP001589733">
    <property type="component" value="Unassembled WGS sequence"/>
</dbReference>
<name>A0ABV6AZB6_9DEIO</name>
<feature type="chain" id="PRO_5047184190" evidence="3">
    <location>
        <begin position="22"/>
        <end position="389"/>
    </location>
</feature>
<dbReference type="Gene3D" id="3.40.50.2300">
    <property type="match status" value="2"/>
</dbReference>
<dbReference type="PANTHER" id="PTHR47151:SF2">
    <property type="entry name" value="AMINO ACID BINDING PROTEIN"/>
    <property type="match status" value="1"/>
</dbReference>
<dbReference type="EMBL" id="JBHLYR010000039">
    <property type="protein sequence ID" value="MFB9992837.1"/>
    <property type="molecule type" value="Genomic_DNA"/>
</dbReference>
<sequence length="389" mass="40713">MNLKSLSLVLGLAAIWTTAGADVVKIAVLAPLTGSVSAIGTDLRTGAQLAVDQRKAEFNRLGIQLETLVLDDKGDPTTGANLIRETLLDPQVLGIVGPTKSGISLKVGEVLAASSNPAPLISPSSTNDELTQKGWKFFHRVTAPDGAQADVAARYIARELKPKAVFLVGDNTTFSNFLVEAIARELKQEGIKVVDSRSANVGDAAGVQDIVARVKASGAELVFHAGLYDSGAPLVKALRAANSAVMIMGSNGLDSPDFIRAAQGDAAGVRFVTGLGPVENYTNGQTFISAYRKAFNAAPAARAVFTYDAMNAMLDALSSAARKVGKTPTRAQVNTALNTVSVSAIRGVTGPIAFTPSGERRSSPMFIVEIDARTLQPMVVSGRRHLTSK</sequence>
<dbReference type="PANTHER" id="PTHR47151">
    <property type="entry name" value="LEU/ILE/VAL-BINDING ABC TRANSPORTER SUBUNIT"/>
    <property type="match status" value="1"/>
</dbReference>
<evidence type="ECO:0000313" key="5">
    <source>
        <dbReference type="EMBL" id="MFB9992837.1"/>
    </source>
</evidence>
<dbReference type="InterPro" id="IPR028081">
    <property type="entry name" value="Leu-bd"/>
</dbReference>
<reference evidence="5 6" key="1">
    <citation type="submission" date="2024-09" db="EMBL/GenBank/DDBJ databases">
        <authorList>
            <person name="Sun Q."/>
            <person name="Mori K."/>
        </authorList>
    </citation>
    <scope>NUCLEOTIDE SEQUENCE [LARGE SCALE GENOMIC DNA]</scope>
    <source>
        <strain evidence="5 6">JCM 13503</strain>
    </source>
</reference>
<evidence type="ECO:0000256" key="1">
    <source>
        <dbReference type="ARBA" id="ARBA00010062"/>
    </source>
</evidence>
<dbReference type="SUPFAM" id="SSF53822">
    <property type="entry name" value="Periplasmic binding protein-like I"/>
    <property type="match status" value="1"/>
</dbReference>
<feature type="signal peptide" evidence="3">
    <location>
        <begin position="1"/>
        <end position="21"/>
    </location>
</feature>
<keyword evidence="6" id="KW-1185">Reference proteome</keyword>
<dbReference type="Pfam" id="PF13458">
    <property type="entry name" value="Peripla_BP_6"/>
    <property type="match status" value="1"/>
</dbReference>
<evidence type="ECO:0000313" key="6">
    <source>
        <dbReference type="Proteomes" id="UP001589733"/>
    </source>
</evidence>
<protein>
    <submittedName>
        <fullName evidence="5">Branched-chain amino acid ABC transporter substrate-binding protein</fullName>
    </submittedName>
</protein>
<proteinExistence type="inferred from homology"/>
<feature type="domain" description="Leucine-binding protein" evidence="4">
    <location>
        <begin position="24"/>
        <end position="371"/>
    </location>
</feature>
<accession>A0ABV6AZB6</accession>
<comment type="caution">
    <text evidence="5">The sequence shown here is derived from an EMBL/GenBank/DDBJ whole genome shotgun (WGS) entry which is preliminary data.</text>
</comment>
<evidence type="ECO:0000256" key="3">
    <source>
        <dbReference type="SAM" id="SignalP"/>
    </source>
</evidence>
<dbReference type="CDD" id="cd06342">
    <property type="entry name" value="PBP1_ABC_LIVBP-like"/>
    <property type="match status" value="1"/>
</dbReference>
<dbReference type="RefSeq" id="WP_380010500.1">
    <property type="nucleotide sequence ID" value="NZ_JBHLYR010000039.1"/>
</dbReference>
<comment type="similarity">
    <text evidence="1">Belongs to the leucine-binding protein family.</text>
</comment>
<evidence type="ECO:0000256" key="2">
    <source>
        <dbReference type="ARBA" id="ARBA00022729"/>
    </source>
</evidence>